<comment type="caution">
    <text evidence="1">The sequence shown here is derived from an EMBL/GenBank/DDBJ whole genome shotgun (WGS) entry which is preliminary data.</text>
</comment>
<evidence type="ECO:0000313" key="1">
    <source>
        <dbReference type="EMBL" id="KAK6189815.1"/>
    </source>
</evidence>
<dbReference type="Proteomes" id="UP001347796">
    <property type="component" value="Unassembled WGS sequence"/>
</dbReference>
<reference evidence="1 2" key="1">
    <citation type="submission" date="2024-01" db="EMBL/GenBank/DDBJ databases">
        <title>The genome of the rayed Mediterranean limpet Patella caerulea (Linnaeus, 1758).</title>
        <authorList>
            <person name="Anh-Thu Weber A."/>
            <person name="Halstead-Nussloch G."/>
        </authorList>
    </citation>
    <scope>NUCLEOTIDE SEQUENCE [LARGE SCALE GENOMIC DNA]</scope>
    <source>
        <strain evidence="1">AATW-2023a</strain>
        <tissue evidence="1">Whole specimen</tissue>
    </source>
</reference>
<dbReference type="EMBL" id="JAZGQO010000002">
    <property type="protein sequence ID" value="KAK6189815.1"/>
    <property type="molecule type" value="Genomic_DNA"/>
</dbReference>
<protein>
    <submittedName>
        <fullName evidence="1">Uncharacterized protein</fullName>
    </submittedName>
</protein>
<dbReference type="AlphaFoldDB" id="A0AAN8Q226"/>
<keyword evidence="2" id="KW-1185">Reference proteome</keyword>
<proteinExistence type="predicted"/>
<organism evidence="1 2">
    <name type="scientific">Patella caerulea</name>
    <name type="common">Rayed Mediterranean limpet</name>
    <dbReference type="NCBI Taxonomy" id="87958"/>
    <lineage>
        <taxon>Eukaryota</taxon>
        <taxon>Metazoa</taxon>
        <taxon>Spiralia</taxon>
        <taxon>Lophotrochozoa</taxon>
        <taxon>Mollusca</taxon>
        <taxon>Gastropoda</taxon>
        <taxon>Patellogastropoda</taxon>
        <taxon>Patelloidea</taxon>
        <taxon>Patellidae</taxon>
        <taxon>Patella</taxon>
    </lineage>
</organism>
<evidence type="ECO:0000313" key="2">
    <source>
        <dbReference type="Proteomes" id="UP001347796"/>
    </source>
</evidence>
<sequence length="219" mass="23913">MGILVYECLMENVPTDQIPASIEAFAHRFGVNLTSKDIPVKSSVKNMVVELGLLSDLKVVEMLDETANTTISMDDATTQEGCHVNEIHTTTEDQCLVVALDELPGGTAKDYAQHVIKSVEHLASVYCIFNKNSEETMPIKDVYKTISSHISCSLTDRAAANHAAIRIVNEELGANLVEVNCHLHPLDIIASKCKSTPKSLETSKSKLFNSGCRAEKVIL</sequence>
<name>A0AAN8Q226_PATCE</name>
<accession>A0AAN8Q226</accession>
<gene>
    <name evidence="1" type="ORF">SNE40_001804</name>
</gene>